<accession>A0A7Z0BX66</accession>
<protein>
    <submittedName>
        <fullName evidence="2">DNA-binding MarR family transcriptional regulator</fullName>
    </submittedName>
</protein>
<dbReference type="Gene3D" id="1.10.10.10">
    <property type="entry name" value="Winged helix-like DNA-binding domain superfamily/Winged helix DNA-binding domain"/>
    <property type="match status" value="1"/>
</dbReference>
<proteinExistence type="predicted"/>
<sequence>MTSPKELREIVERLSKLAEDIETEVGQLRARRHARDAAPQGKAQERDPYAERLNLLSTAYAESRSRQVRTRYIRPQLLGEPAWDILVDLLINELNDKRVSVTSACIASQVPATTALRWLTLLERDNLVKREKANGDKRRRWISLTVEGRRAITEALRHSPNYPGNRWPS</sequence>
<evidence type="ECO:0000313" key="2">
    <source>
        <dbReference type="EMBL" id="NYH97042.1"/>
    </source>
</evidence>
<dbReference type="AlphaFoldDB" id="A0A7Z0BX66"/>
<dbReference type="SUPFAM" id="SSF46785">
    <property type="entry name" value="Winged helix' DNA-binding domain"/>
    <property type="match status" value="1"/>
</dbReference>
<feature type="region of interest" description="Disordered" evidence="1">
    <location>
        <begin position="27"/>
        <end position="48"/>
    </location>
</feature>
<gene>
    <name evidence="2" type="ORF">FHS75_003403</name>
</gene>
<dbReference type="InterPro" id="IPR036388">
    <property type="entry name" value="WH-like_DNA-bd_sf"/>
</dbReference>
<name>A0A7Z0BX66_9SPHN</name>
<evidence type="ECO:0000256" key="1">
    <source>
        <dbReference type="SAM" id="MobiDB-lite"/>
    </source>
</evidence>
<evidence type="ECO:0000313" key="3">
    <source>
        <dbReference type="Proteomes" id="UP000522081"/>
    </source>
</evidence>
<organism evidence="2 3">
    <name type="scientific">Novosphingobium marinum</name>
    <dbReference type="NCBI Taxonomy" id="1514948"/>
    <lineage>
        <taxon>Bacteria</taxon>
        <taxon>Pseudomonadati</taxon>
        <taxon>Pseudomonadota</taxon>
        <taxon>Alphaproteobacteria</taxon>
        <taxon>Sphingomonadales</taxon>
        <taxon>Sphingomonadaceae</taxon>
        <taxon>Novosphingobium</taxon>
    </lineage>
</organism>
<reference evidence="2 3" key="1">
    <citation type="submission" date="2020-07" db="EMBL/GenBank/DDBJ databases">
        <title>Genomic Encyclopedia of Type Strains, Phase IV (KMG-IV): sequencing the most valuable type-strain genomes for metagenomic binning, comparative biology and taxonomic classification.</title>
        <authorList>
            <person name="Goeker M."/>
        </authorList>
    </citation>
    <scope>NUCLEOTIDE SEQUENCE [LARGE SCALE GENOMIC DNA]</scope>
    <source>
        <strain evidence="2 3">DSM 29043</strain>
    </source>
</reference>
<dbReference type="Proteomes" id="UP000522081">
    <property type="component" value="Unassembled WGS sequence"/>
</dbReference>
<dbReference type="EMBL" id="JACBZF010000011">
    <property type="protein sequence ID" value="NYH97042.1"/>
    <property type="molecule type" value="Genomic_DNA"/>
</dbReference>
<dbReference type="InterPro" id="IPR036390">
    <property type="entry name" value="WH_DNA-bd_sf"/>
</dbReference>
<dbReference type="RefSeq" id="WP_179408816.1">
    <property type="nucleotide sequence ID" value="NZ_BMGF01000013.1"/>
</dbReference>
<dbReference type="GO" id="GO:0003677">
    <property type="term" value="F:DNA binding"/>
    <property type="evidence" value="ECO:0007669"/>
    <property type="project" value="UniProtKB-KW"/>
</dbReference>
<keyword evidence="3" id="KW-1185">Reference proteome</keyword>
<keyword evidence="2" id="KW-0238">DNA-binding</keyword>
<comment type="caution">
    <text evidence="2">The sequence shown here is derived from an EMBL/GenBank/DDBJ whole genome shotgun (WGS) entry which is preliminary data.</text>
</comment>